<keyword evidence="4" id="KW-1185">Reference proteome</keyword>
<evidence type="ECO:0000313" key="2">
    <source>
        <dbReference type="EMBL" id="EKX40841.1"/>
    </source>
</evidence>
<dbReference type="EnsemblProtists" id="EKX40841">
    <property type="protein sequence ID" value="EKX40841"/>
    <property type="gene ID" value="GUITHDRAFT_113104"/>
</dbReference>
<dbReference type="GeneID" id="17297435"/>
<evidence type="ECO:0000256" key="1">
    <source>
        <dbReference type="SAM" id="MobiDB-lite"/>
    </source>
</evidence>
<evidence type="ECO:0000313" key="4">
    <source>
        <dbReference type="Proteomes" id="UP000011087"/>
    </source>
</evidence>
<proteinExistence type="predicted"/>
<protein>
    <submittedName>
        <fullName evidence="2 3">Uncharacterized protein</fullName>
    </submittedName>
</protein>
<reference evidence="4" key="2">
    <citation type="submission" date="2012-11" db="EMBL/GenBank/DDBJ databases">
        <authorList>
            <person name="Kuo A."/>
            <person name="Curtis B.A."/>
            <person name="Tanifuji G."/>
            <person name="Burki F."/>
            <person name="Gruber A."/>
            <person name="Irimia M."/>
            <person name="Maruyama S."/>
            <person name="Arias M.C."/>
            <person name="Ball S.G."/>
            <person name="Gile G.H."/>
            <person name="Hirakawa Y."/>
            <person name="Hopkins J.F."/>
            <person name="Rensing S.A."/>
            <person name="Schmutz J."/>
            <person name="Symeonidi A."/>
            <person name="Elias M."/>
            <person name="Eveleigh R.J."/>
            <person name="Herman E.K."/>
            <person name="Klute M.J."/>
            <person name="Nakayama T."/>
            <person name="Obornik M."/>
            <person name="Reyes-Prieto A."/>
            <person name="Armbrust E.V."/>
            <person name="Aves S.J."/>
            <person name="Beiko R.G."/>
            <person name="Coutinho P."/>
            <person name="Dacks J.B."/>
            <person name="Durnford D.G."/>
            <person name="Fast N.M."/>
            <person name="Green B.R."/>
            <person name="Grisdale C."/>
            <person name="Hempe F."/>
            <person name="Henrissat B."/>
            <person name="Hoppner M.P."/>
            <person name="Ishida K.-I."/>
            <person name="Kim E."/>
            <person name="Koreny L."/>
            <person name="Kroth P.G."/>
            <person name="Liu Y."/>
            <person name="Malik S.-B."/>
            <person name="Maier U.G."/>
            <person name="McRose D."/>
            <person name="Mock T."/>
            <person name="Neilson J.A."/>
            <person name="Onodera N.T."/>
            <person name="Poole A.M."/>
            <person name="Pritham E.J."/>
            <person name="Richards T.A."/>
            <person name="Rocap G."/>
            <person name="Roy S.W."/>
            <person name="Sarai C."/>
            <person name="Schaack S."/>
            <person name="Shirato S."/>
            <person name="Slamovits C.H."/>
            <person name="Spencer D.F."/>
            <person name="Suzuki S."/>
            <person name="Worden A.Z."/>
            <person name="Zauner S."/>
            <person name="Barry K."/>
            <person name="Bell C."/>
            <person name="Bharti A.K."/>
            <person name="Crow J.A."/>
            <person name="Grimwood J."/>
            <person name="Kramer R."/>
            <person name="Lindquist E."/>
            <person name="Lucas S."/>
            <person name="Salamov A."/>
            <person name="McFadden G.I."/>
            <person name="Lane C.E."/>
            <person name="Keeling P.J."/>
            <person name="Gray M.W."/>
            <person name="Grigoriev I.V."/>
            <person name="Archibald J.M."/>
        </authorList>
    </citation>
    <scope>NUCLEOTIDE SEQUENCE</scope>
    <source>
        <strain evidence="4">CCMP2712</strain>
    </source>
</reference>
<dbReference type="PaxDb" id="55529-EKX40841"/>
<dbReference type="Proteomes" id="UP000011087">
    <property type="component" value="Unassembled WGS sequence"/>
</dbReference>
<dbReference type="HOGENOM" id="CLU_1457119_0_0_1"/>
<feature type="region of interest" description="Disordered" evidence="1">
    <location>
        <begin position="47"/>
        <end position="99"/>
    </location>
</feature>
<dbReference type="EMBL" id="JH993028">
    <property type="protein sequence ID" value="EKX40841.1"/>
    <property type="molecule type" value="Genomic_DNA"/>
</dbReference>
<reference evidence="3" key="3">
    <citation type="submission" date="2016-03" db="UniProtKB">
        <authorList>
            <consortium name="EnsemblProtists"/>
        </authorList>
    </citation>
    <scope>IDENTIFICATION</scope>
</reference>
<gene>
    <name evidence="2" type="ORF">GUITHDRAFT_113104</name>
</gene>
<dbReference type="AlphaFoldDB" id="L1IX99"/>
<accession>L1IX99</accession>
<feature type="compositionally biased region" description="Low complexity" evidence="1">
    <location>
        <begin position="145"/>
        <end position="160"/>
    </location>
</feature>
<name>L1IX99_GUITC</name>
<feature type="compositionally biased region" description="Basic and acidic residues" evidence="1">
    <location>
        <begin position="50"/>
        <end position="73"/>
    </location>
</feature>
<dbReference type="RefSeq" id="XP_005827821.1">
    <property type="nucleotide sequence ID" value="XM_005827764.1"/>
</dbReference>
<evidence type="ECO:0000313" key="3">
    <source>
        <dbReference type="EnsemblProtists" id="EKX40841"/>
    </source>
</evidence>
<organism evidence="2">
    <name type="scientific">Guillardia theta (strain CCMP2712)</name>
    <name type="common">Cryptophyte</name>
    <dbReference type="NCBI Taxonomy" id="905079"/>
    <lineage>
        <taxon>Eukaryota</taxon>
        <taxon>Cryptophyceae</taxon>
        <taxon>Pyrenomonadales</taxon>
        <taxon>Geminigeraceae</taxon>
        <taxon>Guillardia</taxon>
    </lineage>
</organism>
<feature type="region of interest" description="Disordered" evidence="1">
    <location>
        <begin position="144"/>
        <end position="166"/>
    </location>
</feature>
<dbReference type="KEGG" id="gtt:GUITHDRAFT_113104"/>
<reference evidence="2 4" key="1">
    <citation type="journal article" date="2012" name="Nature">
        <title>Algal genomes reveal evolutionary mosaicism and the fate of nucleomorphs.</title>
        <authorList>
            <consortium name="DOE Joint Genome Institute"/>
            <person name="Curtis B.A."/>
            <person name="Tanifuji G."/>
            <person name="Burki F."/>
            <person name="Gruber A."/>
            <person name="Irimia M."/>
            <person name="Maruyama S."/>
            <person name="Arias M.C."/>
            <person name="Ball S.G."/>
            <person name="Gile G.H."/>
            <person name="Hirakawa Y."/>
            <person name="Hopkins J.F."/>
            <person name="Kuo A."/>
            <person name="Rensing S.A."/>
            <person name="Schmutz J."/>
            <person name="Symeonidi A."/>
            <person name="Elias M."/>
            <person name="Eveleigh R.J."/>
            <person name="Herman E.K."/>
            <person name="Klute M.J."/>
            <person name="Nakayama T."/>
            <person name="Obornik M."/>
            <person name="Reyes-Prieto A."/>
            <person name="Armbrust E.V."/>
            <person name="Aves S.J."/>
            <person name="Beiko R.G."/>
            <person name="Coutinho P."/>
            <person name="Dacks J.B."/>
            <person name="Durnford D.G."/>
            <person name="Fast N.M."/>
            <person name="Green B.R."/>
            <person name="Grisdale C.J."/>
            <person name="Hempel F."/>
            <person name="Henrissat B."/>
            <person name="Hoppner M.P."/>
            <person name="Ishida K."/>
            <person name="Kim E."/>
            <person name="Koreny L."/>
            <person name="Kroth P.G."/>
            <person name="Liu Y."/>
            <person name="Malik S.B."/>
            <person name="Maier U.G."/>
            <person name="McRose D."/>
            <person name="Mock T."/>
            <person name="Neilson J.A."/>
            <person name="Onodera N.T."/>
            <person name="Poole A.M."/>
            <person name="Pritham E.J."/>
            <person name="Richards T.A."/>
            <person name="Rocap G."/>
            <person name="Roy S.W."/>
            <person name="Sarai C."/>
            <person name="Schaack S."/>
            <person name="Shirato S."/>
            <person name="Slamovits C.H."/>
            <person name="Spencer D.F."/>
            <person name="Suzuki S."/>
            <person name="Worden A.Z."/>
            <person name="Zauner S."/>
            <person name="Barry K."/>
            <person name="Bell C."/>
            <person name="Bharti A.K."/>
            <person name="Crow J.A."/>
            <person name="Grimwood J."/>
            <person name="Kramer R."/>
            <person name="Lindquist E."/>
            <person name="Lucas S."/>
            <person name="Salamov A."/>
            <person name="McFadden G.I."/>
            <person name="Lane C.E."/>
            <person name="Keeling P.J."/>
            <person name="Gray M.W."/>
            <person name="Grigoriev I.V."/>
            <person name="Archibald J.M."/>
        </authorList>
    </citation>
    <scope>NUCLEOTIDE SEQUENCE</scope>
    <source>
        <strain evidence="2 4">CCMP2712</strain>
    </source>
</reference>
<feature type="compositionally biased region" description="Polar residues" evidence="1">
    <location>
        <begin position="84"/>
        <end position="94"/>
    </location>
</feature>
<sequence>MENEAAISDIVEYKFATPQERCGKTPPKHHWFQTMMGDKTEVEMALQGGESKRQALSEEELKRVRRERREKSRSFIKMNKSMRAASSTPTSGISGSKDAMFSHDSEVKLQDKEISELCKGVVDESEISRVKEWLEKEHFVDRTSPHSSFLSSMSSKSSTSILQKTKDGREGAINEYLKKIAKQKRM</sequence>